<name>A0AAD5TM39_9FUNG</name>
<sequence>MQSVPFLQCRYPVLKPEAFAVLSSVPVGRAELKGPVASFREAVASDHNQRGFTTEVVENVSTLVSRLTQAGFKDDFASTFGSWLSDEFVPRRTVSQWWNVALARGSYADVAARAVEATTTSASVPLPADQLAAPVRRTTHLNAFNKDAFLLELQATATAANSVVLFHGTPRDNLQLFEEVGIDLFYCTANSEFHLRGAFHTTPQFDFVKAWAQRGTGAPESAVLVYMVPKEYMAGLRMHVFQNPDKDWQEFCFFNFTASTRQLVHAINQTVEVVHGPICLFRPQIGRNVSDDMLPYKLPGGRIATQYAFWKSEHLVFLQSCWTETILL</sequence>
<dbReference type="AlphaFoldDB" id="A0AAD5TM39"/>
<proteinExistence type="predicted"/>
<accession>A0AAD5TM39</accession>
<gene>
    <name evidence="1" type="ORF">HDU87_002054</name>
</gene>
<organism evidence="1 2">
    <name type="scientific">Geranomyces variabilis</name>
    <dbReference type="NCBI Taxonomy" id="109894"/>
    <lineage>
        <taxon>Eukaryota</taxon>
        <taxon>Fungi</taxon>
        <taxon>Fungi incertae sedis</taxon>
        <taxon>Chytridiomycota</taxon>
        <taxon>Chytridiomycota incertae sedis</taxon>
        <taxon>Chytridiomycetes</taxon>
        <taxon>Spizellomycetales</taxon>
        <taxon>Powellomycetaceae</taxon>
        <taxon>Geranomyces</taxon>
    </lineage>
</organism>
<dbReference type="EMBL" id="JADGJQ010000016">
    <property type="protein sequence ID" value="KAJ3180545.1"/>
    <property type="molecule type" value="Genomic_DNA"/>
</dbReference>
<keyword evidence="2" id="KW-1185">Reference proteome</keyword>
<evidence type="ECO:0000313" key="1">
    <source>
        <dbReference type="EMBL" id="KAJ3180545.1"/>
    </source>
</evidence>
<evidence type="ECO:0000313" key="2">
    <source>
        <dbReference type="Proteomes" id="UP001212152"/>
    </source>
</evidence>
<reference evidence="1" key="1">
    <citation type="submission" date="2020-05" db="EMBL/GenBank/DDBJ databases">
        <title>Phylogenomic resolution of chytrid fungi.</title>
        <authorList>
            <person name="Stajich J.E."/>
            <person name="Amses K."/>
            <person name="Simmons R."/>
            <person name="Seto K."/>
            <person name="Myers J."/>
            <person name="Bonds A."/>
            <person name="Quandt C.A."/>
            <person name="Barry K."/>
            <person name="Liu P."/>
            <person name="Grigoriev I."/>
            <person name="Longcore J.E."/>
            <person name="James T.Y."/>
        </authorList>
    </citation>
    <scope>NUCLEOTIDE SEQUENCE</scope>
    <source>
        <strain evidence="1">JEL0379</strain>
    </source>
</reference>
<comment type="caution">
    <text evidence="1">The sequence shown here is derived from an EMBL/GenBank/DDBJ whole genome shotgun (WGS) entry which is preliminary data.</text>
</comment>
<dbReference type="Proteomes" id="UP001212152">
    <property type="component" value="Unassembled WGS sequence"/>
</dbReference>
<protein>
    <submittedName>
        <fullName evidence="1">Uncharacterized protein</fullName>
    </submittedName>
</protein>